<dbReference type="EMBL" id="CAJNDS010002429">
    <property type="protein sequence ID" value="CAE7470038.1"/>
    <property type="molecule type" value="Genomic_DNA"/>
</dbReference>
<keyword evidence="3" id="KW-0106">Calcium</keyword>
<sequence>MPVPNWHGDGKVPVPETRLEACLLAALDLKFAQQEAVLRGLITPGALLPLASLASRSSFETSGSAGSHSQAVVEPDSDVILADEWSSSPKVSYHLSEPSSDAKSRLFSKAANTLGAQVMKEKWVADPVTKDPPFKAFVKGQMDLYIGVVVIVHVVAMILNAQWIGSQADFSVGLSDQAWPGLTQEAFDIAEYVFFGFYVLDVGVRVAVLRREWWYDPVRGRMYLNLLDAALVSINFTELIIVPAVVGDEGQLSANQIRLIKLSRVARTLRVMKSLSLFRQLRHLVGTCVASIGALFWSIVLILLCQLTFALIICQALQPFILDDQADFEARLQMNSWYGSFFKAMYTTFEITLSGGWPLLVRPVVEYVDAGYAALFLPYIAVVVFAILRIVTALFIKETLQSAANDAEMVMEESRSVSLKYQRRLEELFCVVDDDGDGNLTLEEFRGALSMPSVSQYLLYMDVTVRDCEPLFEILAEGDGLITITEFCKGIMQLKGQARALDIVMLQHENSKLMAECKQIRRALLTLSKAFRRPA</sequence>
<keyword evidence="5 6" id="KW-0472">Membrane</keyword>
<dbReference type="InterPro" id="IPR011992">
    <property type="entry name" value="EF-hand-dom_pair"/>
</dbReference>
<evidence type="ECO:0000256" key="1">
    <source>
        <dbReference type="ARBA" id="ARBA00004141"/>
    </source>
</evidence>
<dbReference type="Gene3D" id="1.10.287.70">
    <property type="match status" value="1"/>
</dbReference>
<dbReference type="InterPro" id="IPR002048">
    <property type="entry name" value="EF_hand_dom"/>
</dbReference>
<organism evidence="8 9">
    <name type="scientific">Symbiodinium natans</name>
    <dbReference type="NCBI Taxonomy" id="878477"/>
    <lineage>
        <taxon>Eukaryota</taxon>
        <taxon>Sar</taxon>
        <taxon>Alveolata</taxon>
        <taxon>Dinophyceae</taxon>
        <taxon>Suessiales</taxon>
        <taxon>Symbiodiniaceae</taxon>
        <taxon>Symbiodinium</taxon>
    </lineage>
</organism>
<feature type="domain" description="EF-hand" evidence="7">
    <location>
        <begin position="420"/>
        <end position="455"/>
    </location>
</feature>
<dbReference type="CDD" id="cd00051">
    <property type="entry name" value="EFh"/>
    <property type="match status" value="1"/>
</dbReference>
<dbReference type="PANTHER" id="PTHR10037:SF62">
    <property type="entry name" value="SODIUM CHANNEL PROTEIN 60E"/>
    <property type="match status" value="1"/>
</dbReference>
<proteinExistence type="predicted"/>
<feature type="transmembrane region" description="Helical" evidence="6">
    <location>
        <begin position="222"/>
        <end position="246"/>
    </location>
</feature>
<dbReference type="GO" id="GO:0005509">
    <property type="term" value="F:calcium ion binding"/>
    <property type="evidence" value="ECO:0007669"/>
    <property type="project" value="InterPro"/>
</dbReference>
<dbReference type="Proteomes" id="UP000604046">
    <property type="component" value="Unassembled WGS sequence"/>
</dbReference>
<dbReference type="SUPFAM" id="SSF47473">
    <property type="entry name" value="EF-hand"/>
    <property type="match status" value="1"/>
</dbReference>
<evidence type="ECO:0000259" key="7">
    <source>
        <dbReference type="PROSITE" id="PS50222"/>
    </source>
</evidence>
<reference evidence="8" key="1">
    <citation type="submission" date="2021-02" db="EMBL/GenBank/DDBJ databases">
        <authorList>
            <person name="Dougan E. K."/>
            <person name="Rhodes N."/>
            <person name="Thang M."/>
            <person name="Chan C."/>
        </authorList>
    </citation>
    <scope>NUCLEOTIDE SEQUENCE</scope>
</reference>
<dbReference type="GO" id="GO:0005248">
    <property type="term" value="F:voltage-gated sodium channel activity"/>
    <property type="evidence" value="ECO:0007669"/>
    <property type="project" value="TreeGrafter"/>
</dbReference>
<dbReference type="Pfam" id="PF00520">
    <property type="entry name" value="Ion_trans"/>
    <property type="match status" value="1"/>
</dbReference>
<dbReference type="InterPro" id="IPR043203">
    <property type="entry name" value="VGCC_Ca_Na"/>
</dbReference>
<dbReference type="AlphaFoldDB" id="A0A812SAQ8"/>
<feature type="transmembrane region" description="Helical" evidence="6">
    <location>
        <begin position="189"/>
        <end position="210"/>
    </location>
</feature>
<gene>
    <name evidence="8" type="primary">Scn11a</name>
    <name evidence="8" type="ORF">SNAT2548_LOCUS26349</name>
</gene>
<evidence type="ECO:0000256" key="5">
    <source>
        <dbReference type="ARBA" id="ARBA00023136"/>
    </source>
</evidence>
<dbReference type="PROSITE" id="PS50222">
    <property type="entry name" value="EF_HAND_2"/>
    <property type="match status" value="1"/>
</dbReference>
<evidence type="ECO:0000256" key="4">
    <source>
        <dbReference type="ARBA" id="ARBA00022989"/>
    </source>
</evidence>
<dbReference type="InterPro" id="IPR018247">
    <property type="entry name" value="EF_Hand_1_Ca_BS"/>
</dbReference>
<keyword evidence="2 6" id="KW-0812">Transmembrane</keyword>
<accession>A0A812SAQ8</accession>
<dbReference type="Gene3D" id="1.20.120.350">
    <property type="entry name" value="Voltage-gated potassium channels. Chain C"/>
    <property type="match status" value="1"/>
</dbReference>
<feature type="transmembrane region" description="Helical" evidence="6">
    <location>
        <begin position="284"/>
        <end position="317"/>
    </location>
</feature>
<keyword evidence="9" id="KW-1185">Reference proteome</keyword>
<evidence type="ECO:0000256" key="6">
    <source>
        <dbReference type="SAM" id="Phobius"/>
    </source>
</evidence>
<dbReference type="PROSITE" id="PS00018">
    <property type="entry name" value="EF_HAND_1"/>
    <property type="match status" value="1"/>
</dbReference>
<dbReference type="OrthoDB" id="418358at2759"/>
<dbReference type="InterPro" id="IPR005821">
    <property type="entry name" value="Ion_trans_dom"/>
</dbReference>
<protein>
    <submittedName>
        <fullName evidence="8">Scn11a protein</fullName>
    </submittedName>
</protein>
<dbReference type="SUPFAM" id="SSF81324">
    <property type="entry name" value="Voltage-gated potassium channels"/>
    <property type="match status" value="1"/>
</dbReference>
<comment type="subcellular location">
    <subcellularLocation>
        <location evidence="1">Membrane</location>
        <topology evidence="1">Multi-pass membrane protein</topology>
    </subcellularLocation>
</comment>
<name>A0A812SAQ8_9DINO</name>
<feature type="transmembrane region" description="Helical" evidence="6">
    <location>
        <begin position="372"/>
        <end position="396"/>
    </location>
</feature>
<evidence type="ECO:0000256" key="2">
    <source>
        <dbReference type="ARBA" id="ARBA00022692"/>
    </source>
</evidence>
<comment type="caution">
    <text evidence="8">The sequence shown here is derived from an EMBL/GenBank/DDBJ whole genome shotgun (WGS) entry which is preliminary data.</text>
</comment>
<dbReference type="GO" id="GO:0001518">
    <property type="term" value="C:voltage-gated sodium channel complex"/>
    <property type="evidence" value="ECO:0007669"/>
    <property type="project" value="TreeGrafter"/>
</dbReference>
<evidence type="ECO:0000313" key="9">
    <source>
        <dbReference type="Proteomes" id="UP000604046"/>
    </source>
</evidence>
<dbReference type="Gene3D" id="1.10.238.10">
    <property type="entry name" value="EF-hand"/>
    <property type="match status" value="1"/>
</dbReference>
<keyword evidence="4 6" id="KW-1133">Transmembrane helix</keyword>
<feature type="transmembrane region" description="Helical" evidence="6">
    <location>
        <begin position="337"/>
        <end position="360"/>
    </location>
</feature>
<dbReference type="PANTHER" id="PTHR10037">
    <property type="entry name" value="VOLTAGE-GATED CATION CHANNEL CALCIUM AND SODIUM"/>
    <property type="match status" value="1"/>
</dbReference>
<evidence type="ECO:0000313" key="8">
    <source>
        <dbReference type="EMBL" id="CAE7470038.1"/>
    </source>
</evidence>
<evidence type="ECO:0000256" key="3">
    <source>
        <dbReference type="ARBA" id="ARBA00022837"/>
    </source>
</evidence>
<feature type="transmembrane region" description="Helical" evidence="6">
    <location>
        <begin position="144"/>
        <end position="164"/>
    </location>
</feature>
<dbReference type="InterPro" id="IPR027359">
    <property type="entry name" value="Volt_channel_dom_sf"/>
</dbReference>